<dbReference type="AlphaFoldDB" id="A0A0X3Y1U8"/>
<dbReference type="GO" id="GO:0003677">
    <property type="term" value="F:DNA binding"/>
    <property type="evidence" value="ECO:0007669"/>
    <property type="project" value="InterPro"/>
</dbReference>
<dbReference type="OrthoDB" id="9801665at2"/>
<dbReference type="InterPro" id="IPR027417">
    <property type="entry name" value="P-loop_NTPase"/>
</dbReference>
<dbReference type="PANTHER" id="PTHR35894:SF5">
    <property type="entry name" value="MU-LIKE PROPHAGE FLUMU DNA TRANSPOSITION PROTEIN B"/>
    <property type="match status" value="1"/>
</dbReference>
<dbReference type="Gene3D" id="1.10.260.40">
    <property type="entry name" value="lambda repressor-like DNA-binding domains"/>
    <property type="match status" value="1"/>
</dbReference>
<dbReference type="SUPFAM" id="SSF52540">
    <property type="entry name" value="P-loop containing nucleoside triphosphate hydrolases"/>
    <property type="match status" value="1"/>
</dbReference>
<accession>A0A0X3Y1U8</accession>
<name>A0A0X3Y1U8_FUSNC</name>
<dbReference type="PANTHER" id="PTHR35894">
    <property type="entry name" value="GENERAL SECRETION PATHWAY PROTEIN A-RELATED"/>
    <property type="match status" value="1"/>
</dbReference>
<dbReference type="EMBL" id="LMVH01000001">
    <property type="protein sequence ID" value="KUL98989.1"/>
    <property type="molecule type" value="Genomic_DNA"/>
</dbReference>
<evidence type="ECO:0000313" key="2">
    <source>
        <dbReference type="EMBL" id="KUL98989.1"/>
    </source>
</evidence>
<evidence type="ECO:0000313" key="3">
    <source>
        <dbReference type="Proteomes" id="UP000054800"/>
    </source>
</evidence>
<proteinExistence type="predicted"/>
<comment type="caution">
    <text evidence="2">The sequence shown here is derived from an EMBL/GenBank/DDBJ whole genome shotgun (WGS) entry which is preliminary data.</text>
</comment>
<sequence length="315" mass="35156">MEELRARLEIFSEENNMSYTKIAKAMGVGASTLSEWRKGTYTGDNEAFSEKVEDFLNRHKRKIKRINFSINTESKKRVFHVLNTIKNYVSSNITEGIIESAKIGYIYGRAGLGKTHALQEWLKTYKGRGVLITAENGISSVGLIKKLAKELKLDTSGSSETLKDRIKDAVKLTETIIIIDEGEHLKANVIDIIRSIADQTGIGVVIAGTEALKSKILSRKKEYEYLSSRAVVNITLKDLAIDDVSSIVKEFLKNETELYKESELQTLISYINIQARGSARNLANVLTASYEIALQNNSLKIEKKYIDAALSTLAL</sequence>
<dbReference type="Pfam" id="PF13401">
    <property type="entry name" value="AAA_22"/>
    <property type="match status" value="1"/>
</dbReference>
<dbReference type="InterPro" id="IPR052026">
    <property type="entry name" value="ExeA_AAA_ATPase_DNA-bind"/>
</dbReference>
<dbReference type="InterPro" id="IPR010982">
    <property type="entry name" value="Lambda_DNA-bd_dom_sf"/>
</dbReference>
<gene>
    <name evidence="2" type="ORF">RO03_05515</name>
</gene>
<protein>
    <submittedName>
        <fullName evidence="2">Transposase</fullName>
    </submittedName>
</protein>
<dbReference type="Proteomes" id="UP000054800">
    <property type="component" value="Unassembled WGS sequence"/>
</dbReference>
<dbReference type="InterPro" id="IPR049945">
    <property type="entry name" value="AAA_22"/>
</dbReference>
<dbReference type="GO" id="GO:0016887">
    <property type="term" value="F:ATP hydrolysis activity"/>
    <property type="evidence" value="ECO:0007669"/>
    <property type="project" value="InterPro"/>
</dbReference>
<evidence type="ECO:0000259" key="1">
    <source>
        <dbReference type="Pfam" id="PF13401"/>
    </source>
</evidence>
<reference evidence="2 3" key="1">
    <citation type="submission" date="2015-10" db="EMBL/GenBank/DDBJ databases">
        <authorList>
            <person name="Gilbert D.G."/>
        </authorList>
    </citation>
    <scope>NUCLEOTIDE SEQUENCE [LARGE SCALE GENOMIC DNA]</scope>
    <source>
        <strain evidence="2 3">ChDC F311</strain>
    </source>
</reference>
<feature type="domain" description="ORC1/DEAH AAA+ ATPase" evidence="1">
    <location>
        <begin position="100"/>
        <end position="213"/>
    </location>
</feature>
<organism evidence="2 3">
    <name type="scientific">Fusobacterium nucleatum subsp. nucleatum</name>
    <dbReference type="NCBI Taxonomy" id="76856"/>
    <lineage>
        <taxon>Bacteria</taxon>
        <taxon>Fusobacteriati</taxon>
        <taxon>Fusobacteriota</taxon>
        <taxon>Fusobacteriia</taxon>
        <taxon>Fusobacteriales</taxon>
        <taxon>Fusobacteriaceae</taxon>
        <taxon>Fusobacterium</taxon>
    </lineage>
</organism>
<dbReference type="RefSeq" id="WP_059222734.1">
    <property type="nucleotide sequence ID" value="NZ_LMVH01000001.1"/>
</dbReference>
<dbReference type="Gene3D" id="3.40.50.300">
    <property type="entry name" value="P-loop containing nucleotide triphosphate hydrolases"/>
    <property type="match status" value="1"/>
</dbReference>